<dbReference type="GO" id="GO:0008017">
    <property type="term" value="F:microtubule binding"/>
    <property type="evidence" value="ECO:0007669"/>
    <property type="project" value="InterPro"/>
</dbReference>
<protein>
    <recommendedName>
        <fullName evidence="4">Protein regulator of cytokinesis 1</fullName>
    </recommendedName>
</protein>
<feature type="compositionally biased region" description="Polar residues" evidence="1">
    <location>
        <begin position="307"/>
        <end position="330"/>
    </location>
</feature>
<dbReference type="AlphaFoldDB" id="A0A8J2LUD1"/>
<dbReference type="GO" id="GO:0051256">
    <property type="term" value="P:mitotic spindle midzone assembly"/>
    <property type="evidence" value="ECO:0007669"/>
    <property type="project" value="TreeGrafter"/>
</dbReference>
<organism evidence="2 3">
    <name type="scientific">Allacma fusca</name>
    <dbReference type="NCBI Taxonomy" id="39272"/>
    <lineage>
        <taxon>Eukaryota</taxon>
        <taxon>Metazoa</taxon>
        <taxon>Ecdysozoa</taxon>
        <taxon>Arthropoda</taxon>
        <taxon>Hexapoda</taxon>
        <taxon>Collembola</taxon>
        <taxon>Symphypleona</taxon>
        <taxon>Sminthuridae</taxon>
        <taxon>Allacma</taxon>
    </lineage>
</organism>
<sequence>MESLETLPPLDLNLSLMKENSAKILEYSKLKREIGPLIRILHKEPQTELEKKLLSDEPLEAEDPDDFDSLIEECRQLLDDLRDKLEAQTVVEKDLWEKVITNRDLFDKKKNTSLEFCNARKDLMEALQNLIQVQEAAQVRKNSWISKNILEIRKELVETWNLCMVSNEEVHFKAFTAIDFSEELLEIHKQELARWKAYHRKNKILFDQIEKRAVLWEQMKDLQAKSDDPNRFVNRGGVLLKSQKEMNYVNKALPKCEEKLKFLTKMFEKENRRRLLLCGKPILEKIEEDWRDYKDSICRRKAAAKTNVAQSGRDNPLSTGLRSASQNNLSKSRKDISELGLKTGDKRITIRPPPAANLGLFELTTSDTFVKSTSLQQSKSTRFHHLKITQLV</sequence>
<proteinExistence type="predicted"/>
<dbReference type="GO" id="GO:0005737">
    <property type="term" value="C:cytoplasm"/>
    <property type="evidence" value="ECO:0007669"/>
    <property type="project" value="TreeGrafter"/>
</dbReference>
<reference evidence="2" key="1">
    <citation type="submission" date="2021-06" db="EMBL/GenBank/DDBJ databases">
        <authorList>
            <person name="Hodson N. C."/>
            <person name="Mongue J. A."/>
            <person name="Jaron S. K."/>
        </authorList>
    </citation>
    <scope>NUCLEOTIDE SEQUENCE</scope>
</reference>
<feature type="region of interest" description="Disordered" evidence="1">
    <location>
        <begin position="307"/>
        <end position="336"/>
    </location>
</feature>
<dbReference type="Proteomes" id="UP000708208">
    <property type="component" value="Unassembled WGS sequence"/>
</dbReference>
<name>A0A8J2LUD1_9HEXA</name>
<evidence type="ECO:0000313" key="3">
    <source>
        <dbReference type="Proteomes" id="UP000708208"/>
    </source>
</evidence>
<dbReference type="PANTHER" id="PTHR19321:SF41">
    <property type="entry name" value="FASCETTO-RELATED"/>
    <property type="match status" value="1"/>
</dbReference>
<dbReference type="InterPro" id="IPR007145">
    <property type="entry name" value="MAP65_Ase1_PRC1"/>
</dbReference>
<evidence type="ECO:0008006" key="4">
    <source>
        <dbReference type="Google" id="ProtNLM"/>
    </source>
</evidence>
<accession>A0A8J2LUD1</accession>
<dbReference type="GO" id="GO:1990023">
    <property type="term" value="C:mitotic spindle midzone"/>
    <property type="evidence" value="ECO:0007669"/>
    <property type="project" value="TreeGrafter"/>
</dbReference>
<evidence type="ECO:0000256" key="1">
    <source>
        <dbReference type="SAM" id="MobiDB-lite"/>
    </source>
</evidence>
<dbReference type="Pfam" id="PF03999">
    <property type="entry name" value="MAP65_ASE1"/>
    <property type="match status" value="1"/>
</dbReference>
<dbReference type="EMBL" id="CAJVCH010571134">
    <property type="protein sequence ID" value="CAG7836737.1"/>
    <property type="molecule type" value="Genomic_DNA"/>
</dbReference>
<dbReference type="OrthoDB" id="642895at2759"/>
<comment type="caution">
    <text evidence="2">The sequence shown here is derived from an EMBL/GenBank/DDBJ whole genome shotgun (WGS) entry which is preliminary data.</text>
</comment>
<evidence type="ECO:0000313" key="2">
    <source>
        <dbReference type="EMBL" id="CAG7836737.1"/>
    </source>
</evidence>
<dbReference type="PANTHER" id="PTHR19321">
    <property type="entry name" value="PROTEIN REGULATOR OF CYTOKINESIS 1 PRC1-RELATED"/>
    <property type="match status" value="1"/>
</dbReference>
<gene>
    <name evidence="2" type="ORF">AFUS01_LOCUS45946</name>
</gene>
<keyword evidence="3" id="KW-1185">Reference proteome</keyword>